<feature type="compositionally biased region" description="Gly residues" evidence="9">
    <location>
        <begin position="347"/>
        <end position="357"/>
    </location>
</feature>
<protein>
    <recommendedName>
        <fullName evidence="3">Cell wall synthesis protein Wag31</fullName>
    </recommendedName>
    <alternativeName>
        <fullName evidence="8">Antigen 84</fullName>
    </alternativeName>
</protein>
<organism evidence="10 11">
    <name type="scientific">Streptantibioticus ferralitis</name>
    <dbReference type="NCBI Taxonomy" id="236510"/>
    <lineage>
        <taxon>Bacteria</taxon>
        <taxon>Bacillati</taxon>
        <taxon>Actinomycetota</taxon>
        <taxon>Actinomycetes</taxon>
        <taxon>Kitasatosporales</taxon>
        <taxon>Streptomycetaceae</taxon>
        <taxon>Streptantibioticus</taxon>
    </lineage>
</organism>
<evidence type="ECO:0000256" key="2">
    <source>
        <dbReference type="ARBA" id="ARBA00009008"/>
    </source>
</evidence>
<comment type="similarity">
    <text evidence="2">Belongs to the DivIVA family.</text>
</comment>
<evidence type="ECO:0000256" key="6">
    <source>
        <dbReference type="ARBA" id="ARBA00023054"/>
    </source>
</evidence>
<feature type="region of interest" description="Disordered" evidence="9">
    <location>
        <begin position="335"/>
        <end position="400"/>
    </location>
</feature>
<dbReference type="EMBL" id="JARHTQ010000008">
    <property type="protein sequence ID" value="MDF2257057.1"/>
    <property type="molecule type" value="Genomic_DNA"/>
</dbReference>
<keyword evidence="5" id="KW-0132">Cell division</keyword>
<feature type="compositionally biased region" description="Gly residues" evidence="9">
    <location>
        <begin position="305"/>
        <end position="316"/>
    </location>
</feature>
<evidence type="ECO:0000313" key="11">
    <source>
        <dbReference type="Proteomes" id="UP001220022"/>
    </source>
</evidence>
<dbReference type="NCBIfam" id="TIGR03544">
    <property type="entry name" value="DivI1A_domain"/>
    <property type="match status" value="1"/>
</dbReference>
<dbReference type="Proteomes" id="UP001220022">
    <property type="component" value="Unassembled WGS sequence"/>
</dbReference>
<proteinExistence type="inferred from homology"/>
<dbReference type="InterPro" id="IPR019933">
    <property type="entry name" value="DivIVA_domain"/>
</dbReference>
<feature type="compositionally biased region" description="Low complexity" evidence="9">
    <location>
        <begin position="53"/>
        <end position="64"/>
    </location>
</feature>
<evidence type="ECO:0000256" key="1">
    <source>
        <dbReference type="ARBA" id="ARBA00004496"/>
    </source>
</evidence>
<feature type="compositionally biased region" description="Basic and acidic residues" evidence="9">
    <location>
        <begin position="225"/>
        <end position="236"/>
    </location>
</feature>
<feature type="region of interest" description="Disordered" evidence="9">
    <location>
        <begin position="275"/>
        <end position="316"/>
    </location>
</feature>
<dbReference type="InterPro" id="IPR007793">
    <property type="entry name" value="DivIVA_fam"/>
</dbReference>
<evidence type="ECO:0000256" key="9">
    <source>
        <dbReference type="SAM" id="MobiDB-lite"/>
    </source>
</evidence>
<dbReference type="Pfam" id="PF05103">
    <property type="entry name" value="DivIVA"/>
    <property type="match status" value="1"/>
</dbReference>
<feature type="region of interest" description="Disordered" evidence="9">
    <location>
        <begin position="225"/>
        <end position="245"/>
    </location>
</feature>
<comment type="subcellular location">
    <subcellularLocation>
        <location evidence="1">Cytoplasm</location>
    </subcellularLocation>
</comment>
<gene>
    <name evidence="10" type="ORF">P2L57_15375</name>
</gene>
<dbReference type="Gene3D" id="6.10.250.660">
    <property type="match status" value="1"/>
</dbReference>
<evidence type="ECO:0000256" key="8">
    <source>
        <dbReference type="ARBA" id="ARBA00031737"/>
    </source>
</evidence>
<dbReference type="PANTHER" id="PTHR35794:SF2">
    <property type="entry name" value="CELL DIVISION PROTEIN DIVIVA"/>
    <property type="match status" value="1"/>
</dbReference>
<evidence type="ECO:0000256" key="7">
    <source>
        <dbReference type="ARBA" id="ARBA00023306"/>
    </source>
</evidence>
<comment type="caution">
    <text evidence="10">The sequence shown here is derived from an EMBL/GenBank/DDBJ whole genome shotgun (WGS) entry which is preliminary data.</text>
</comment>
<feature type="compositionally biased region" description="Low complexity" evidence="9">
    <location>
        <begin position="90"/>
        <end position="116"/>
    </location>
</feature>
<dbReference type="RefSeq" id="WP_275814384.1">
    <property type="nucleotide sequence ID" value="NZ_BAAANM010000003.1"/>
</dbReference>
<feature type="compositionally biased region" description="Low complexity" evidence="9">
    <location>
        <begin position="285"/>
        <end position="304"/>
    </location>
</feature>
<evidence type="ECO:0000256" key="5">
    <source>
        <dbReference type="ARBA" id="ARBA00022618"/>
    </source>
</evidence>
<keyword evidence="7" id="KW-0131">Cell cycle</keyword>
<reference evidence="10 11" key="1">
    <citation type="submission" date="2023-03" db="EMBL/GenBank/DDBJ databases">
        <title>Draft genome sequence of type strain Streptomyces ferralitis JCM 14344.</title>
        <authorList>
            <person name="Klaysubun C."/>
            <person name="Duangmal K."/>
        </authorList>
    </citation>
    <scope>NUCLEOTIDE SEQUENCE [LARGE SCALE GENOMIC DNA]</scope>
    <source>
        <strain evidence="10 11">JCM 14344</strain>
    </source>
</reference>
<keyword evidence="4" id="KW-0963">Cytoplasm</keyword>
<dbReference type="PANTHER" id="PTHR35794">
    <property type="entry name" value="CELL DIVISION PROTEIN DIVIVA"/>
    <property type="match status" value="1"/>
</dbReference>
<sequence length="400" mass="41374">MPLTPEDVRNKQFTTVRLREGYDEDEVDAFLDEVEAELTRLLRENEDLRAKLAAATRAAAQNQQRKPEPQDRQGAPVPAAISGPQPVPPGQQQMGGPPQLPGAPQLPAGPSAQHGPQGQGPMGPGPMGQGPMGQGPMGQGPMGPGPMGQGPMGPGPMGQHPMQGGPGHPMQQGGPGGDSAARVLSLAQQTADQAIAEARSEANKIVGEARSRAEGLERDARAKADALERDAQEKHRVAMGSLESARATLERKVEDLRGFEREYRTRLKSYLESQLRQLENQADDSLAPPRTPATASLPSSSTMGGSLGGGTMGGGSMGGGSMGGGMAAAGAGAMGHTNGGNQTYGGQQMGGAGGNQTYGGQQQMSPAMTQPMAPVRPQGPQPLQQAPTPMRGFLIDEDDN</sequence>
<accession>A0ABT5Z063</accession>
<feature type="compositionally biased region" description="Gly residues" evidence="9">
    <location>
        <begin position="117"/>
        <end position="156"/>
    </location>
</feature>
<evidence type="ECO:0000256" key="3">
    <source>
        <dbReference type="ARBA" id="ARBA00018787"/>
    </source>
</evidence>
<keyword evidence="6" id="KW-0175">Coiled coil</keyword>
<feature type="region of interest" description="Disordered" evidence="9">
    <location>
        <begin position="53"/>
        <end position="182"/>
    </location>
</feature>
<evidence type="ECO:0000256" key="4">
    <source>
        <dbReference type="ARBA" id="ARBA00022490"/>
    </source>
</evidence>
<feature type="compositionally biased region" description="Low complexity" evidence="9">
    <location>
        <begin position="335"/>
        <end position="346"/>
    </location>
</feature>
<feature type="compositionally biased region" description="Low complexity" evidence="9">
    <location>
        <begin position="157"/>
        <end position="172"/>
    </location>
</feature>
<dbReference type="CDD" id="cd06503">
    <property type="entry name" value="ATP-synt_Fo_b"/>
    <property type="match status" value="1"/>
</dbReference>
<keyword evidence="11" id="KW-1185">Reference proteome</keyword>
<name>A0ABT5Z063_9ACTN</name>
<evidence type="ECO:0000313" key="10">
    <source>
        <dbReference type="EMBL" id="MDF2257057.1"/>
    </source>
</evidence>